<dbReference type="Pfam" id="PF16755">
    <property type="entry name" value="Beta-prop_NUP159_NUP214"/>
    <property type="match status" value="1"/>
</dbReference>
<evidence type="ECO:0000259" key="5">
    <source>
        <dbReference type="Pfam" id="PF16755"/>
    </source>
</evidence>
<dbReference type="SUPFAM" id="SSF117289">
    <property type="entry name" value="Nucleoporin domain"/>
    <property type="match status" value="1"/>
</dbReference>
<evidence type="ECO:0000256" key="3">
    <source>
        <dbReference type="ARBA" id="ARBA00023242"/>
    </source>
</evidence>
<dbReference type="AlphaFoldDB" id="A0A7E4VRI6"/>
<feature type="compositionally biased region" description="Basic residues" evidence="4">
    <location>
        <begin position="497"/>
        <end position="506"/>
    </location>
</feature>
<evidence type="ECO:0000256" key="2">
    <source>
        <dbReference type="ARBA" id="ARBA00022448"/>
    </source>
</evidence>
<reference evidence="6" key="1">
    <citation type="journal article" date="2013" name="Genetics">
        <title>The draft genome and transcriptome of Panagrellus redivivus are shaped by the harsh demands of a free-living lifestyle.</title>
        <authorList>
            <person name="Srinivasan J."/>
            <person name="Dillman A.R."/>
            <person name="Macchietto M.G."/>
            <person name="Heikkinen L."/>
            <person name="Lakso M."/>
            <person name="Fracchia K.M."/>
            <person name="Antoshechkin I."/>
            <person name="Mortazavi A."/>
            <person name="Wong G."/>
            <person name="Sternberg P.W."/>
        </authorList>
    </citation>
    <scope>NUCLEOTIDE SEQUENCE [LARGE SCALE GENOMIC DNA]</scope>
    <source>
        <strain evidence="6">MT8872</strain>
    </source>
</reference>
<evidence type="ECO:0000256" key="1">
    <source>
        <dbReference type="ARBA" id="ARBA00004123"/>
    </source>
</evidence>
<dbReference type="WBParaSite" id="Pan_g2494.t1">
    <property type="protein sequence ID" value="Pan_g2494.t1"/>
    <property type="gene ID" value="Pan_g2494"/>
</dbReference>
<reference evidence="7" key="2">
    <citation type="submission" date="2020-10" db="UniProtKB">
        <authorList>
            <consortium name="WormBaseParasite"/>
        </authorList>
    </citation>
    <scope>IDENTIFICATION</scope>
</reference>
<feature type="region of interest" description="Disordered" evidence="4">
    <location>
        <begin position="478"/>
        <end position="507"/>
    </location>
</feature>
<protein>
    <submittedName>
        <fullName evidence="7">ANAPC4_WD40 domain-containing protein</fullName>
    </submittedName>
</protein>
<name>A0A7E4VRI6_PANRE</name>
<dbReference type="InterPro" id="IPR039462">
    <property type="entry name" value="Nup159/Nup146_N"/>
</dbReference>
<dbReference type="Proteomes" id="UP000492821">
    <property type="component" value="Unassembled WGS sequence"/>
</dbReference>
<keyword evidence="3" id="KW-0539">Nucleus</keyword>
<dbReference type="GO" id="GO:0005634">
    <property type="term" value="C:nucleus"/>
    <property type="evidence" value="ECO:0007669"/>
    <property type="project" value="UniProtKB-SubCell"/>
</dbReference>
<keyword evidence="6" id="KW-1185">Reference proteome</keyword>
<dbReference type="InterPro" id="IPR015943">
    <property type="entry name" value="WD40/YVTN_repeat-like_dom_sf"/>
</dbReference>
<organism evidence="6 7">
    <name type="scientific">Panagrellus redivivus</name>
    <name type="common">Microworm</name>
    <dbReference type="NCBI Taxonomy" id="6233"/>
    <lineage>
        <taxon>Eukaryota</taxon>
        <taxon>Metazoa</taxon>
        <taxon>Ecdysozoa</taxon>
        <taxon>Nematoda</taxon>
        <taxon>Chromadorea</taxon>
        <taxon>Rhabditida</taxon>
        <taxon>Tylenchina</taxon>
        <taxon>Panagrolaimomorpha</taxon>
        <taxon>Panagrolaimoidea</taxon>
        <taxon>Panagrolaimidae</taxon>
        <taxon>Panagrellus</taxon>
    </lineage>
</organism>
<proteinExistence type="predicted"/>
<feature type="domain" description="Nucleoporin Nup159/Nup146 N-terminal" evidence="5">
    <location>
        <begin position="150"/>
        <end position="274"/>
    </location>
</feature>
<accession>A0A7E4VRI6</accession>
<keyword evidence="2" id="KW-0813">Transport</keyword>
<evidence type="ECO:0000313" key="6">
    <source>
        <dbReference type="Proteomes" id="UP000492821"/>
    </source>
</evidence>
<sequence length="666" mass="76192">METDYSLQFRLIRQHEHESTKYLKVSVSSTYGCALALINYEWRLKGDDYTAIKDVWTDVLEGFDYENFDDFRLSSNNYIYNEYIGTGNKTVKPVALGDNSHGKKFVIKHNYDGRVVVVLKSFSKIDFYGAALMAPNAGRRCGVRPIHGLKLSNSSATIKMFEWNPKNSAMFVVALAKTLYTVVFYLKKQSSRILAKMDMKTPMTAVSWNPDGTQLTVGDAEGRIYQFTPQLRLIRTVNPPRLIPSVFKDKFVCSGLCWVSKTERIVVFTSETSDKLHLTKLTVKPNKPPKWTVWDVLPVAESAEHGKTFTFLPVFKWNTVLMHSPCLSEVYTFGVVNKVWKPLKLDERFTIKTPIEQIFKPYELHYKVHRRCRRDGNPTLEAIVPTSADLHKFKKTFITSMSINYSSQRSVITSQCPTMQPQPVIYVTTSNGMLFIYQMISLYSDRPSLARPAEMVDKNHRKNGPYKLGYNVYYKSSTDSDESSCNDSVYWPETPKPHRRQKKRTSTVKYEKDAESQANFSDASLAIMKLRKEIIRLRENDIQAKKALANISYLRLREAGKLSAYGVLEVYAAENENFNKIRDTKERWTAMYHGDAKLIAEMKRLHCKLTADEFVAAVLSILSKPVARIMNLDTDGLVVKGSDFLRVENAVLEVVCGVMLVKFMIV</sequence>
<comment type="subcellular location">
    <subcellularLocation>
        <location evidence="1">Nucleus</location>
    </subcellularLocation>
</comment>
<dbReference type="Gene3D" id="2.130.10.10">
    <property type="entry name" value="YVTN repeat-like/Quinoprotein amine dehydrogenase"/>
    <property type="match status" value="1"/>
</dbReference>
<evidence type="ECO:0000313" key="7">
    <source>
        <dbReference type="WBParaSite" id="Pan_g2494.t1"/>
    </source>
</evidence>
<evidence type="ECO:0000256" key="4">
    <source>
        <dbReference type="SAM" id="MobiDB-lite"/>
    </source>
</evidence>